<evidence type="ECO:0000313" key="1">
    <source>
        <dbReference type="EMBL" id="KAI0029858.1"/>
    </source>
</evidence>
<proteinExistence type="predicted"/>
<dbReference type="Proteomes" id="UP000814128">
    <property type="component" value="Unassembled WGS sequence"/>
</dbReference>
<evidence type="ECO:0000313" key="2">
    <source>
        <dbReference type="Proteomes" id="UP000814128"/>
    </source>
</evidence>
<keyword evidence="2" id="KW-1185">Reference proteome</keyword>
<dbReference type="EMBL" id="MU273653">
    <property type="protein sequence ID" value="KAI0029858.1"/>
    <property type="molecule type" value="Genomic_DNA"/>
</dbReference>
<reference evidence="1" key="2">
    <citation type="journal article" date="2022" name="New Phytol.">
        <title>Evolutionary transition to the ectomycorrhizal habit in the genomes of a hyperdiverse lineage of mushroom-forming fungi.</title>
        <authorList>
            <person name="Looney B."/>
            <person name="Miyauchi S."/>
            <person name="Morin E."/>
            <person name="Drula E."/>
            <person name="Courty P.E."/>
            <person name="Kohler A."/>
            <person name="Kuo A."/>
            <person name="LaButti K."/>
            <person name="Pangilinan J."/>
            <person name="Lipzen A."/>
            <person name="Riley R."/>
            <person name="Andreopoulos W."/>
            <person name="He G."/>
            <person name="Johnson J."/>
            <person name="Nolan M."/>
            <person name="Tritt A."/>
            <person name="Barry K.W."/>
            <person name="Grigoriev I.V."/>
            <person name="Nagy L.G."/>
            <person name="Hibbett D."/>
            <person name="Henrissat B."/>
            <person name="Matheny P.B."/>
            <person name="Labbe J."/>
            <person name="Martin F.M."/>
        </authorList>
    </citation>
    <scope>NUCLEOTIDE SEQUENCE</scope>
    <source>
        <strain evidence="1">EC-137</strain>
    </source>
</reference>
<accession>A0ACB8QDQ7</accession>
<gene>
    <name evidence="1" type="ORF">K488DRAFT_22499</name>
</gene>
<name>A0ACB8QDQ7_9AGAM</name>
<feature type="non-terminal residue" evidence="1">
    <location>
        <position position="675"/>
    </location>
</feature>
<feature type="non-terminal residue" evidence="1">
    <location>
        <position position="1"/>
    </location>
</feature>
<organism evidence="1 2">
    <name type="scientific">Vararia minispora EC-137</name>
    <dbReference type="NCBI Taxonomy" id="1314806"/>
    <lineage>
        <taxon>Eukaryota</taxon>
        <taxon>Fungi</taxon>
        <taxon>Dikarya</taxon>
        <taxon>Basidiomycota</taxon>
        <taxon>Agaricomycotina</taxon>
        <taxon>Agaricomycetes</taxon>
        <taxon>Russulales</taxon>
        <taxon>Lachnocladiaceae</taxon>
        <taxon>Vararia</taxon>
    </lineage>
</organism>
<reference evidence="1" key="1">
    <citation type="submission" date="2021-02" db="EMBL/GenBank/DDBJ databases">
        <authorList>
            <consortium name="DOE Joint Genome Institute"/>
            <person name="Ahrendt S."/>
            <person name="Looney B.P."/>
            <person name="Miyauchi S."/>
            <person name="Morin E."/>
            <person name="Drula E."/>
            <person name="Courty P.E."/>
            <person name="Chicoki N."/>
            <person name="Fauchery L."/>
            <person name="Kohler A."/>
            <person name="Kuo A."/>
            <person name="Labutti K."/>
            <person name="Pangilinan J."/>
            <person name="Lipzen A."/>
            <person name="Riley R."/>
            <person name="Andreopoulos W."/>
            <person name="He G."/>
            <person name="Johnson J."/>
            <person name="Barry K.W."/>
            <person name="Grigoriev I.V."/>
            <person name="Nagy L."/>
            <person name="Hibbett D."/>
            <person name="Henrissat B."/>
            <person name="Matheny P.B."/>
            <person name="Labbe J."/>
            <person name="Martin F."/>
        </authorList>
    </citation>
    <scope>NUCLEOTIDE SEQUENCE</scope>
    <source>
        <strain evidence="1">EC-137</strain>
    </source>
</reference>
<protein>
    <submittedName>
        <fullName evidence="1">Uncharacterized protein</fullName>
    </submittedName>
</protein>
<comment type="caution">
    <text evidence="1">The sequence shown here is derived from an EMBL/GenBank/DDBJ whole genome shotgun (WGS) entry which is preliminary data.</text>
</comment>
<sequence length="675" mass="77321">PDDFLDRLHRARSWTDVADLLCEWLGIPDLQSRHGLKNAHKNFDEILGKLDLLYDFAVRTQSEELAGGVIAIYTRMFADSILRNRIFKGDFIEKLFPFLKSRACRNITLDALATATHHGGVEARKAIAAKTTLISDVLEEHIDDVSTAHFSWSVIAHSTVAILGKRERPSSAFLRALEVPRLIRLALHFMRHPVLPRERSEHIFSFLTAATHHCSSAFFAEPSAIDFMLSCTRAKNIRIRAEALSSLLRLYASRVQLDQDGFDVRKFVHAQKTKQWPRDIGRQLLAYGFQQTEIYLAMSTTVECTKSFARVAQHRDLLRLGRELGSYILRTEYAIVSGMYQVQNRRTGKREVFNPGLPFTMWIDALPHCARELRENGRLDEKEVADMLECKYFVMKRMTKEAHALSDKAITQYPQNGFFYYVRAIGIEDDSEEESLRIAKKGLKCPGLTDYVKYCLLQTSAELAAELAQRKLREFGHEQLPLEEGYAYALSAWEDAMEYLNNAPPDGLRMLRVCHMLPYLSLLLYGHEQTPDLPLVKEARQTQRLAEDTSRHIDRKVANTQFSLTAALIYDRLPGATREWDAVTSRAYGEYEEPEPTGKLVGKDGLAAWLERSGGQREHERERSSYDVPELNISDMLLYRCSWCRNPSAVLRKCKGCSRTRRVRYCDASCQGQHW</sequence>